<feature type="transmembrane region" description="Helical" evidence="1">
    <location>
        <begin position="66"/>
        <end position="91"/>
    </location>
</feature>
<keyword evidence="1" id="KW-0812">Transmembrane</keyword>
<evidence type="ECO:0000313" key="2">
    <source>
        <dbReference type="EMBL" id="GEB61323.1"/>
    </source>
</evidence>
<dbReference type="PROSITE" id="PS01307">
    <property type="entry name" value="MOTA"/>
    <property type="match status" value="1"/>
</dbReference>
<reference evidence="2 3" key="1">
    <citation type="submission" date="2019-06" db="EMBL/GenBank/DDBJ databases">
        <title>Whole genome shotgun sequence of Streptomyces gardneri NBRC 12865.</title>
        <authorList>
            <person name="Hosoyama A."/>
            <person name="Uohara A."/>
            <person name="Ohji S."/>
            <person name="Ichikawa N."/>
        </authorList>
    </citation>
    <scope>NUCLEOTIDE SEQUENCE [LARGE SCALE GENOMIC DNA]</scope>
    <source>
        <strain evidence="2 3">NBRC 12865</strain>
    </source>
</reference>
<evidence type="ECO:0000256" key="1">
    <source>
        <dbReference type="SAM" id="Phobius"/>
    </source>
</evidence>
<dbReference type="Proteomes" id="UP000315226">
    <property type="component" value="Unassembled WGS sequence"/>
</dbReference>
<proteinExistence type="predicted"/>
<dbReference type="AlphaFoldDB" id="A0A4Y3RX55"/>
<sequence length="161" mass="16897">MATLTVWKFDAPEGAGTVEDTLLQLQKQQLIKVIDAATVSWPAEASKPKTKQLNNLTGAGALSGTFWGMLFGLLFFMPLLGAAVGAAAGALGGKMADVGIDDDFIDSVKSKVTPGSSALFLLSADAVVDRVKDAFPNGHAELIQSNLDTEKEAKLREVFAS</sequence>
<evidence type="ECO:0000313" key="3">
    <source>
        <dbReference type="Proteomes" id="UP000315226"/>
    </source>
</evidence>
<dbReference type="OrthoDB" id="5244321at2"/>
<name>A0A4Y3RX55_9ACTN</name>
<comment type="caution">
    <text evidence="2">The sequence shown here is derived from an EMBL/GenBank/DDBJ whole genome shotgun (WGS) entry which is preliminary data.</text>
</comment>
<dbReference type="EMBL" id="BJMN01000055">
    <property type="protein sequence ID" value="GEB61323.1"/>
    <property type="molecule type" value="Genomic_DNA"/>
</dbReference>
<keyword evidence="3" id="KW-1185">Reference proteome</keyword>
<dbReference type="Pfam" id="PF06897">
    <property type="entry name" value="DUF1269"/>
    <property type="match status" value="1"/>
</dbReference>
<protein>
    <submittedName>
        <fullName evidence="2">Membrane protein</fullName>
    </submittedName>
</protein>
<gene>
    <name evidence="2" type="ORF">SGA01_69280</name>
</gene>
<keyword evidence="1" id="KW-1133">Transmembrane helix</keyword>
<accession>A0A4Y3RX55</accession>
<dbReference type="RefSeq" id="WP_141301656.1">
    <property type="nucleotide sequence ID" value="NZ_BJMN01000055.1"/>
</dbReference>
<keyword evidence="1" id="KW-0472">Membrane</keyword>
<organism evidence="2 3">
    <name type="scientific">Streptomyces gardneri</name>
    <dbReference type="NCBI Taxonomy" id="66892"/>
    <lineage>
        <taxon>Bacteria</taxon>
        <taxon>Bacillati</taxon>
        <taxon>Actinomycetota</taxon>
        <taxon>Actinomycetes</taxon>
        <taxon>Kitasatosporales</taxon>
        <taxon>Streptomycetaceae</taxon>
        <taxon>Streptomyces</taxon>
    </lineage>
</organism>
<dbReference type="InterPro" id="IPR000540">
    <property type="entry name" value="Flag_MotA_CS"/>
</dbReference>
<dbReference type="InterPro" id="IPR009200">
    <property type="entry name" value="DUF1269_membrane"/>
</dbReference>